<keyword evidence="2" id="KW-1185">Reference proteome</keyword>
<dbReference type="Proteomes" id="UP000231179">
    <property type="component" value="Chromosome"/>
</dbReference>
<evidence type="ECO:0008006" key="3">
    <source>
        <dbReference type="Google" id="ProtNLM"/>
    </source>
</evidence>
<dbReference type="InterPro" id="IPR054816">
    <property type="entry name" value="Lipoprotein_mollicutes-type_CS"/>
</dbReference>
<evidence type="ECO:0000313" key="1">
    <source>
        <dbReference type="EMBL" id="ATX71454.1"/>
    </source>
</evidence>
<protein>
    <recommendedName>
        <fullName evidence="3">Lipoprotein</fullName>
    </recommendedName>
</protein>
<name>A0A1Y0L290_9MOLU</name>
<dbReference type="EMBL" id="CP024870">
    <property type="protein sequence ID" value="ATX71454.1"/>
    <property type="molecule type" value="Genomic_DNA"/>
</dbReference>
<dbReference type="RefSeq" id="WP_100254986.1">
    <property type="nucleotide sequence ID" value="NZ_CP015819.1"/>
</dbReference>
<sequence length="77" mass="8520">MKKLLTFIAEIGLVASTSANAIACGPTEKSEEEKAWDQYSSVALLAKEHFLNEFHELIKSEALGDAFEKVFIMTITL</sequence>
<accession>A0A1Y0L290</accession>
<reference evidence="1 2" key="1">
    <citation type="submission" date="2017-11" db="EMBL/GenBank/DDBJ databases">
        <title>Complete genome sequence of Spiroplasma clarkii CN-5 (DSM 19994).</title>
        <authorList>
            <person name="Tsai Y.-M."/>
            <person name="Chang A."/>
            <person name="Lo W.-S."/>
            <person name="Kuo C.-H."/>
        </authorList>
    </citation>
    <scope>NUCLEOTIDE SEQUENCE [LARGE SCALE GENOMIC DNA]</scope>
    <source>
        <strain evidence="1 2">CN-5</strain>
    </source>
</reference>
<dbReference type="KEGG" id="scla:SCLARK_001648"/>
<evidence type="ECO:0000313" key="2">
    <source>
        <dbReference type="Proteomes" id="UP000231179"/>
    </source>
</evidence>
<proteinExistence type="predicted"/>
<organism evidence="1 2">
    <name type="scientific">Spiroplasma clarkii</name>
    <dbReference type="NCBI Taxonomy" id="2139"/>
    <lineage>
        <taxon>Bacteria</taxon>
        <taxon>Bacillati</taxon>
        <taxon>Mycoplasmatota</taxon>
        <taxon>Mollicutes</taxon>
        <taxon>Entomoplasmatales</taxon>
        <taxon>Spiroplasmataceae</taxon>
        <taxon>Spiroplasma</taxon>
    </lineage>
</organism>
<dbReference type="NCBIfam" id="NF038029">
    <property type="entry name" value="LP_plasma"/>
    <property type="match status" value="1"/>
</dbReference>
<dbReference type="AlphaFoldDB" id="A0A1Y0L290"/>
<gene>
    <name evidence="1" type="ORF">SCLAR_v1c11540</name>
</gene>